<keyword evidence="4" id="KW-0804">Transcription</keyword>
<dbReference type="EMBL" id="JAYMYQ010000006">
    <property type="protein sequence ID" value="KAK7322613.1"/>
    <property type="molecule type" value="Genomic_DNA"/>
</dbReference>
<gene>
    <name evidence="7" type="ORF">VNO77_26002</name>
</gene>
<keyword evidence="2" id="KW-0805">Transcription regulation</keyword>
<reference evidence="7 8" key="1">
    <citation type="submission" date="2024-01" db="EMBL/GenBank/DDBJ databases">
        <title>The genomes of 5 underutilized Papilionoideae crops provide insights into root nodulation and disease resistanc.</title>
        <authorList>
            <person name="Jiang F."/>
        </authorList>
    </citation>
    <scope>NUCLEOTIDE SEQUENCE [LARGE SCALE GENOMIC DNA]</scope>
    <source>
        <strain evidence="7">LVBAO_FW01</strain>
        <tissue evidence="7">Leaves</tissue>
    </source>
</reference>
<evidence type="ECO:0000256" key="2">
    <source>
        <dbReference type="ARBA" id="ARBA00023015"/>
    </source>
</evidence>
<dbReference type="InterPro" id="IPR005508">
    <property type="entry name" value="At2g31720-like"/>
</dbReference>
<dbReference type="Gene3D" id="2.40.330.10">
    <property type="entry name" value="DNA-binding pseudobarrel domain"/>
    <property type="match status" value="1"/>
</dbReference>
<dbReference type="InterPro" id="IPR003340">
    <property type="entry name" value="B3_DNA-bd"/>
</dbReference>
<name>A0AAN9KWA9_CANGL</name>
<proteinExistence type="predicted"/>
<dbReference type="CDD" id="cd10017">
    <property type="entry name" value="B3_DNA"/>
    <property type="match status" value="1"/>
</dbReference>
<dbReference type="Proteomes" id="UP001367508">
    <property type="component" value="Unassembled WGS sequence"/>
</dbReference>
<dbReference type="PANTHER" id="PTHR31541">
    <property type="entry name" value="B3 DOMAIN PLANT PROTEIN-RELATED"/>
    <property type="match status" value="1"/>
</dbReference>
<dbReference type="GO" id="GO:0003677">
    <property type="term" value="F:DNA binding"/>
    <property type="evidence" value="ECO:0007669"/>
    <property type="project" value="UniProtKB-KW"/>
</dbReference>
<accession>A0AAN9KWA9</accession>
<dbReference type="AlphaFoldDB" id="A0AAN9KWA9"/>
<dbReference type="PANTHER" id="PTHR31541:SF28">
    <property type="entry name" value="TF-B3 DOMAIN-CONTAINING PROTEIN"/>
    <property type="match status" value="1"/>
</dbReference>
<dbReference type="InterPro" id="IPR015300">
    <property type="entry name" value="DNA-bd_pseudobarrel_sf"/>
</dbReference>
<evidence type="ECO:0000256" key="4">
    <source>
        <dbReference type="ARBA" id="ARBA00023163"/>
    </source>
</evidence>
<evidence type="ECO:0000313" key="8">
    <source>
        <dbReference type="Proteomes" id="UP001367508"/>
    </source>
</evidence>
<comment type="subcellular location">
    <subcellularLocation>
        <location evidence="1">Nucleus</location>
    </subcellularLocation>
</comment>
<feature type="domain" description="TF-B3" evidence="6">
    <location>
        <begin position="172"/>
        <end position="234"/>
    </location>
</feature>
<evidence type="ECO:0000256" key="1">
    <source>
        <dbReference type="ARBA" id="ARBA00004123"/>
    </source>
</evidence>
<evidence type="ECO:0000259" key="6">
    <source>
        <dbReference type="PROSITE" id="PS50863"/>
    </source>
</evidence>
<sequence>MNQNRFEMGIDNLTEVEAQVLQLLETMQQEKDPQKWHENIFGEKSCKQINAIAHESQVPCKYQENPSCKNRFKSNKKRKKCSSSISNIHSQENVNHVNGNNPPYLPPFQFLQEYILESAKPLEKQLTLSDVNENLNRLMFNKKHVENFFLPLFKNDENDENIQVGIQVCGYDIDGKKFSMVFKKWTEKYYVLNGEWKNFVRSQTLQNQDFITVWMFRHSITNKLCFAFGIRKSEE</sequence>
<evidence type="ECO:0000256" key="3">
    <source>
        <dbReference type="ARBA" id="ARBA00023125"/>
    </source>
</evidence>
<dbReference type="GO" id="GO:0005634">
    <property type="term" value="C:nucleus"/>
    <property type="evidence" value="ECO:0007669"/>
    <property type="project" value="UniProtKB-SubCell"/>
</dbReference>
<keyword evidence="8" id="KW-1185">Reference proteome</keyword>
<dbReference type="SUPFAM" id="SSF101936">
    <property type="entry name" value="DNA-binding pseudobarrel domain"/>
    <property type="match status" value="1"/>
</dbReference>
<dbReference type="PROSITE" id="PS50863">
    <property type="entry name" value="B3"/>
    <property type="match status" value="1"/>
</dbReference>
<comment type="caution">
    <text evidence="7">The sequence shown here is derived from an EMBL/GenBank/DDBJ whole genome shotgun (WGS) entry which is preliminary data.</text>
</comment>
<evidence type="ECO:0000313" key="7">
    <source>
        <dbReference type="EMBL" id="KAK7322613.1"/>
    </source>
</evidence>
<keyword evidence="5" id="KW-0539">Nucleus</keyword>
<evidence type="ECO:0000256" key="5">
    <source>
        <dbReference type="ARBA" id="ARBA00023242"/>
    </source>
</evidence>
<keyword evidence="3" id="KW-0238">DNA-binding</keyword>
<dbReference type="Pfam" id="PF03754">
    <property type="entry name" value="At2g31720-like"/>
    <property type="match status" value="1"/>
</dbReference>
<organism evidence="7 8">
    <name type="scientific">Canavalia gladiata</name>
    <name type="common">Sword bean</name>
    <name type="synonym">Dolichos gladiatus</name>
    <dbReference type="NCBI Taxonomy" id="3824"/>
    <lineage>
        <taxon>Eukaryota</taxon>
        <taxon>Viridiplantae</taxon>
        <taxon>Streptophyta</taxon>
        <taxon>Embryophyta</taxon>
        <taxon>Tracheophyta</taxon>
        <taxon>Spermatophyta</taxon>
        <taxon>Magnoliopsida</taxon>
        <taxon>eudicotyledons</taxon>
        <taxon>Gunneridae</taxon>
        <taxon>Pentapetalae</taxon>
        <taxon>rosids</taxon>
        <taxon>fabids</taxon>
        <taxon>Fabales</taxon>
        <taxon>Fabaceae</taxon>
        <taxon>Papilionoideae</taxon>
        <taxon>50 kb inversion clade</taxon>
        <taxon>NPAAA clade</taxon>
        <taxon>indigoferoid/millettioid clade</taxon>
        <taxon>Phaseoleae</taxon>
        <taxon>Canavalia</taxon>
    </lineage>
</organism>
<protein>
    <recommendedName>
        <fullName evidence="6">TF-B3 domain-containing protein</fullName>
    </recommendedName>
</protein>